<keyword evidence="10" id="KW-0378">Hydrolase</keyword>
<keyword evidence="11" id="KW-1185">Reference proteome</keyword>
<feature type="domain" description="MacB-like periplasmic core" evidence="9">
    <location>
        <begin position="22"/>
        <end position="244"/>
    </location>
</feature>
<comment type="subcellular location">
    <subcellularLocation>
        <location evidence="1">Cell membrane</location>
        <topology evidence="1">Multi-pass membrane protein</topology>
    </subcellularLocation>
</comment>
<evidence type="ECO:0000313" key="10">
    <source>
        <dbReference type="EMBL" id="ACO03227.1"/>
    </source>
</evidence>
<dbReference type="InterPro" id="IPR003838">
    <property type="entry name" value="ABC3_permease_C"/>
</dbReference>
<dbReference type="GO" id="GO:0005524">
    <property type="term" value="F:ATP binding"/>
    <property type="evidence" value="ECO:0007669"/>
    <property type="project" value="UniProtKB-KW"/>
</dbReference>
<evidence type="ECO:0000256" key="7">
    <source>
        <dbReference type="SAM" id="Phobius"/>
    </source>
</evidence>
<name>C0QRF7_PERMH</name>
<dbReference type="EC" id="3.6.3.-" evidence="10"/>
<feature type="domain" description="ABC3 transporter permease C-terminal" evidence="8">
    <location>
        <begin position="287"/>
        <end position="400"/>
    </location>
</feature>
<evidence type="ECO:0000256" key="2">
    <source>
        <dbReference type="ARBA" id="ARBA00022475"/>
    </source>
</evidence>
<evidence type="ECO:0000259" key="8">
    <source>
        <dbReference type="Pfam" id="PF02687"/>
    </source>
</evidence>
<keyword evidence="5 7" id="KW-0472">Membrane</keyword>
<reference evidence="10 11" key="1">
    <citation type="journal article" date="2009" name="J. Bacteriol.">
        <title>Complete and draft genome sequences of six members of the Aquificales.</title>
        <authorList>
            <person name="Reysenbach A.L."/>
            <person name="Hamamura N."/>
            <person name="Podar M."/>
            <person name="Griffiths E."/>
            <person name="Ferreira S."/>
            <person name="Hochstein R."/>
            <person name="Heidelberg J."/>
            <person name="Johnson J."/>
            <person name="Mead D."/>
            <person name="Pohorille A."/>
            <person name="Sarmiento M."/>
            <person name="Schweighofer K."/>
            <person name="Seshadri R."/>
            <person name="Voytek M.A."/>
        </authorList>
    </citation>
    <scope>NUCLEOTIDE SEQUENCE [LARGE SCALE GENOMIC DNA]</scope>
    <source>
        <strain evidence="11">DSM 14350 / EX-H1</strain>
    </source>
</reference>
<evidence type="ECO:0000256" key="1">
    <source>
        <dbReference type="ARBA" id="ARBA00004651"/>
    </source>
</evidence>
<evidence type="ECO:0000259" key="9">
    <source>
        <dbReference type="Pfam" id="PF12704"/>
    </source>
</evidence>
<feature type="transmembrane region" description="Helical" evidence="7">
    <location>
        <begin position="20"/>
        <end position="42"/>
    </location>
</feature>
<accession>C0QRF7</accession>
<dbReference type="Pfam" id="PF02687">
    <property type="entry name" value="FtsX"/>
    <property type="match status" value="1"/>
</dbReference>
<evidence type="ECO:0000256" key="4">
    <source>
        <dbReference type="ARBA" id="ARBA00022989"/>
    </source>
</evidence>
<dbReference type="PANTHER" id="PTHR30572:SF4">
    <property type="entry name" value="ABC TRANSPORTER PERMEASE YTRF"/>
    <property type="match status" value="1"/>
</dbReference>
<dbReference type="GO" id="GO:0022857">
    <property type="term" value="F:transmembrane transporter activity"/>
    <property type="evidence" value="ECO:0007669"/>
    <property type="project" value="TreeGrafter"/>
</dbReference>
<dbReference type="GO" id="GO:0016787">
    <property type="term" value="F:hydrolase activity"/>
    <property type="evidence" value="ECO:0007669"/>
    <property type="project" value="UniProtKB-KW"/>
</dbReference>
<proteinExistence type="inferred from homology"/>
<dbReference type="Pfam" id="PF12704">
    <property type="entry name" value="MacB_PCD"/>
    <property type="match status" value="1"/>
</dbReference>
<dbReference type="InterPro" id="IPR050250">
    <property type="entry name" value="Macrolide_Exporter_MacB"/>
</dbReference>
<keyword evidence="3 7" id="KW-0812">Transmembrane</keyword>
<keyword evidence="10" id="KW-0547">Nucleotide-binding</keyword>
<sequence length="407" mass="45806">MRKFINGIKVILRIFREHKLRSALSVLGIAFGAFALITMISVSEGMKEKNRREIEKFGKNPVIVKSGKVFVRRGRQRAITTSTTLKLREVQIIKHQIPYIKKAIPAYMIDYPVRNKGITVFTTIVGTKIEYLKYRNLTVKRGRFFNRNEEKSAAKVVVLGSKIAEKFFGNEDPVGKNILIFRVPCKVIGVLEEKGVDLAGVDQDLLIYTPLKTAMRRLANVDYINTIYIEVDRQENIPFVKSQLISLLRKLHHIKPGERNDFTVLTADDILRMQNEAIRIFTILGSISAVISFVIGGIGILSIMILIVNERIEEIGIRRAVGATRKDIIFQFLTESGFISFTGSVLGVLSGISVSFVISVLINIPYTIIYHYLIFTFFSSIIIGISAGMYPAFKASSINPVSALRRT</sequence>
<dbReference type="eggNOG" id="COG0577">
    <property type="taxonomic scope" value="Bacteria"/>
</dbReference>
<dbReference type="RefSeq" id="WP_012675466.1">
    <property type="nucleotide sequence ID" value="NC_012440.1"/>
</dbReference>
<dbReference type="PANTHER" id="PTHR30572">
    <property type="entry name" value="MEMBRANE COMPONENT OF TRANSPORTER-RELATED"/>
    <property type="match status" value="1"/>
</dbReference>
<evidence type="ECO:0000256" key="6">
    <source>
        <dbReference type="ARBA" id="ARBA00038076"/>
    </source>
</evidence>
<evidence type="ECO:0000256" key="3">
    <source>
        <dbReference type="ARBA" id="ARBA00022692"/>
    </source>
</evidence>
<dbReference type="GO" id="GO:0005886">
    <property type="term" value="C:plasma membrane"/>
    <property type="evidence" value="ECO:0007669"/>
    <property type="project" value="UniProtKB-SubCell"/>
</dbReference>
<gene>
    <name evidence="10" type="ordered locus">PERMA_1485</name>
</gene>
<feature type="transmembrane region" description="Helical" evidence="7">
    <location>
        <begin position="329"/>
        <end position="362"/>
    </location>
</feature>
<feature type="transmembrane region" description="Helical" evidence="7">
    <location>
        <begin position="368"/>
        <end position="390"/>
    </location>
</feature>
<dbReference type="HOGENOM" id="CLU_000604_8_0_0"/>
<feature type="transmembrane region" description="Helical" evidence="7">
    <location>
        <begin position="280"/>
        <end position="308"/>
    </location>
</feature>
<dbReference type="KEGG" id="pmx:PERMA_1485"/>
<dbReference type="EMBL" id="CP001230">
    <property type="protein sequence ID" value="ACO03227.1"/>
    <property type="molecule type" value="Genomic_DNA"/>
</dbReference>
<organism evidence="10 11">
    <name type="scientific">Persephonella marina (strain DSM 14350 / EX-H1)</name>
    <dbReference type="NCBI Taxonomy" id="123214"/>
    <lineage>
        <taxon>Bacteria</taxon>
        <taxon>Pseudomonadati</taxon>
        <taxon>Aquificota</taxon>
        <taxon>Aquificia</taxon>
        <taxon>Aquificales</taxon>
        <taxon>Hydrogenothermaceae</taxon>
        <taxon>Persephonella</taxon>
    </lineage>
</organism>
<dbReference type="STRING" id="123214.PERMA_1485"/>
<evidence type="ECO:0000313" key="11">
    <source>
        <dbReference type="Proteomes" id="UP000001366"/>
    </source>
</evidence>
<evidence type="ECO:0000256" key="5">
    <source>
        <dbReference type="ARBA" id="ARBA00023136"/>
    </source>
</evidence>
<protein>
    <submittedName>
        <fullName evidence="10">Macrolide export ATP-binding/permease protein MacB</fullName>
        <ecNumber evidence="10">3.6.3.-</ecNumber>
    </submittedName>
</protein>
<keyword evidence="2" id="KW-1003">Cell membrane</keyword>
<dbReference type="InterPro" id="IPR025857">
    <property type="entry name" value="MacB_PCD"/>
</dbReference>
<keyword evidence="4 7" id="KW-1133">Transmembrane helix</keyword>
<comment type="similarity">
    <text evidence="6">Belongs to the ABC-4 integral membrane protein family.</text>
</comment>
<dbReference type="Proteomes" id="UP000001366">
    <property type="component" value="Chromosome"/>
</dbReference>
<keyword evidence="10" id="KW-0067">ATP-binding</keyword>
<dbReference type="PaxDb" id="123214-PERMA_1485"/>
<dbReference type="AlphaFoldDB" id="C0QRF7"/>